<protein>
    <recommendedName>
        <fullName evidence="2">Transposase IS4-like domain-containing protein</fullName>
    </recommendedName>
</protein>
<evidence type="ECO:0008006" key="2">
    <source>
        <dbReference type="Google" id="ProtNLM"/>
    </source>
</evidence>
<name>A0A3B0XF18_9ZZZZ</name>
<proteinExistence type="predicted"/>
<sequence>MATPKMKNRLDSLANTLTDQTLLEQWFRPLQTALDKVRYREKIFNTLTMPTFLLLGCLRQLQSQNSLREQIQSLMHHDNSAILPLARSTWSDALASKNRCRVTREAFSRLTCHARSVLPDRLTGIKNLADREVIAIDASYQTESSHYAPCYPKQGGTDNQKGHMLMTFYDLRKGIPVDVKTETASIGEMRVIKENIEQSHWMEIKKALYSVDRAFIDARYWDERKKKHQATMITRFK</sequence>
<accession>A0A3B0XF18</accession>
<gene>
    <name evidence="1" type="ORF">MNBD_GAMMA10-1807</name>
</gene>
<reference evidence="1" key="1">
    <citation type="submission" date="2018-06" db="EMBL/GenBank/DDBJ databases">
        <authorList>
            <person name="Zhirakovskaya E."/>
        </authorList>
    </citation>
    <scope>NUCLEOTIDE SEQUENCE</scope>
</reference>
<organism evidence="1">
    <name type="scientific">hydrothermal vent metagenome</name>
    <dbReference type="NCBI Taxonomy" id="652676"/>
    <lineage>
        <taxon>unclassified sequences</taxon>
        <taxon>metagenomes</taxon>
        <taxon>ecological metagenomes</taxon>
    </lineage>
</organism>
<dbReference type="AlphaFoldDB" id="A0A3B0XF18"/>
<feature type="non-terminal residue" evidence="1">
    <location>
        <position position="237"/>
    </location>
</feature>
<evidence type="ECO:0000313" key="1">
    <source>
        <dbReference type="EMBL" id="VAW63210.1"/>
    </source>
</evidence>
<dbReference type="EMBL" id="UOFJ01000088">
    <property type="protein sequence ID" value="VAW63210.1"/>
    <property type="molecule type" value="Genomic_DNA"/>
</dbReference>